<dbReference type="Gene3D" id="3.20.20.370">
    <property type="entry name" value="Glycoside hydrolase/deacetylase"/>
    <property type="match status" value="1"/>
</dbReference>
<dbReference type="PANTHER" id="PTHR10587">
    <property type="entry name" value="GLYCOSYL TRANSFERASE-RELATED"/>
    <property type="match status" value="1"/>
</dbReference>
<dbReference type="PROSITE" id="PS51677">
    <property type="entry name" value="NODB"/>
    <property type="match status" value="1"/>
</dbReference>
<dbReference type="PATRIC" id="fig|1675527.3.peg.3837"/>
<dbReference type="GO" id="GO:0005975">
    <property type="term" value="P:carbohydrate metabolic process"/>
    <property type="evidence" value="ECO:0007669"/>
    <property type="project" value="InterPro"/>
</dbReference>
<dbReference type="STRING" id="1675527.AIOL_003663"/>
<name>A0A0J9EAJ9_9RHOB</name>
<evidence type="ECO:0000256" key="4">
    <source>
        <dbReference type="ARBA" id="ARBA00032976"/>
    </source>
</evidence>
<evidence type="ECO:0000256" key="2">
    <source>
        <dbReference type="ARBA" id="ARBA00010973"/>
    </source>
</evidence>
<evidence type="ECO:0000256" key="3">
    <source>
        <dbReference type="ARBA" id="ARBA00020071"/>
    </source>
</evidence>
<dbReference type="Proteomes" id="UP000037178">
    <property type="component" value="Unassembled WGS sequence"/>
</dbReference>
<dbReference type="InterPro" id="IPR011330">
    <property type="entry name" value="Glyco_hydro/deAcase_b/a-brl"/>
</dbReference>
<organism evidence="6 7">
    <name type="scientific">Candidatus Rhodobacter oscarellae</name>
    <dbReference type="NCBI Taxonomy" id="1675527"/>
    <lineage>
        <taxon>Bacteria</taxon>
        <taxon>Pseudomonadati</taxon>
        <taxon>Pseudomonadota</taxon>
        <taxon>Alphaproteobacteria</taxon>
        <taxon>Rhodobacterales</taxon>
        <taxon>Rhodobacter group</taxon>
        <taxon>Rhodobacter</taxon>
    </lineage>
</organism>
<comment type="similarity">
    <text evidence="2">Belongs to the polysaccharide deacetylase family.</text>
</comment>
<proteinExistence type="inferred from homology"/>
<evidence type="ECO:0000256" key="1">
    <source>
        <dbReference type="ARBA" id="ARBA00003236"/>
    </source>
</evidence>
<comment type="function">
    <text evidence="1">Is involved in generating a small heat-stable compound (Nod), an acylated oligomer of N-acetylglucosamine, that stimulates mitosis in various plant protoplasts.</text>
</comment>
<accession>A0A0J9EAJ9</accession>
<feature type="domain" description="NodB homology" evidence="5">
    <location>
        <begin position="39"/>
        <end position="221"/>
    </location>
</feature>
<evidence type="ECO:0000313" key="6">
    <source>
        <dbReference type="EMBL" id="KMW58684.1"/>
    </source>
</evidence>
<dbReference type="EMBL" id="LFTY01000002">
    <property type="protein sequence ID" value="KMW58684.1"/>
    <property type="molecule type" value="Genomic_DNA"/>
</dbReference>
<dbReference type="SUPFAM" id="SSF88713">
    <property type="entry name" value="Glycoside hydrolase/deacetylase"/>
    <property type="match status" value="1"/>
</dbReference>
<gene>
    <name evidence="6" type="ORF">AIOL_003663</name>
</gene>
<comment type="caution">
    <text evidence="6">The sequence shown here is derived from an EMBL/GenBank/DDBJ whole genome shotgun (WGS) entry which is preliminary data.</text>
</comment>
<dbReference type="InterPro" id="IPR002509">
    <property type="entry name" value="NODB_dom"/>
</dbReference>
<dbReference type="Pfam" id="PF01522">
    <property type="entry name" value="Polysacc_deac_1"/>
    <property type="match status" value="1"/>
</dbReference>
<protein>
    <recommendedName>
        <fullName evidence="3">Chitooligosaccharide deacetylase</fullName>
    </recommendedName>
    <alternativeName>
        <fullName evidence="4">Nodulation protein B</fullName>
    </alternativeName>
</protein>
<keyword evidence="7" id="KW-1185">Reference proteome</keyword>
<dbReference type="PANTHER" id="PTHR10587:SF125">
    <property type="entry name" value="POLYSACCHARIDE DEACETYLASE YHEN-RELATED"/>
    <property type="match status" value="1"/>
</dbReference>
<dbReference type="InterPro" id="IPR050248">
    <property type="entry name" value="Polysacc_deacetylase_ArnD"/>
</dbReference>
<sequence>MFIAICILAAAFYGLRELARVESVQLFGEMRSHGPQDRPRVALTFDDGPSQPHTTEVLAMLAEQDAVATFFLIGEAIAKHPEASRAIAEAGHEIGNHSYTHARMVFRAPGFVRRELDQTDAAIRGLGYDGPIHFRAPYGNKLFVLPWVLARQNRLSVMWSLEGDGDLALQKDPAALAKHVVSQARAGDIILLHPMYSTRPGTRAALPAILTGLRDRGFELVTVSELLGKAPH</sequence>
<reference evidence="6 7" key="1">
    <citation type="submission" date="2015-06" db="EMBL/GenBank/DDBJ databases">
        <title>Draft genome sequence of an Alphaproteobacteria species associated to the Mediterranean sponge Oscarella lobularis.</title>
        <authorList>
            <person name="Jourda C."/>
            <person name="Santini S."/>
            <person name="Claverie J.-M."/>
        </authorList>
    </citation>
    <scope>NUCLEOTIDE SEQUENCE [LARGE SCALE GENOMIC DNA]</scope>
    <source>
        <strain evidence="6">IGS</strain>
    </source>
</reference>
<evidence type="ECO:0000259" key="5">
    <source>
        <dbReference type="PROSITE" id="PS51677"/>
    </source>
</evidence>
<dbReference type="GO" id="GO:0016810">
    <property type="term" value="F:hydrolase activity, acting on carbon-nitrogen (but not peptide) bonds"/>
    <property type="evidence" value="ECO:0007669"/>
    <property type="project" value="InterPro"/>
</dbReference>
<dbReference type="AlphaFoldDB" id="A0A0J9EAJ9"/>
<evidence type="ECO:0000313" key="7">
    <source>
        <dbReference type="Proteomes" id="UP000037178"/>
    </source>
</evidence>